<name>A0ABT8IWT7_9MICO</name>
<gene>
    <name evidence="1" type="ORF">P5G59_09065</name>
</gene>
<keyword evidence="2" id="KW-1185">Reference proteome</keyword>
<dbReference type="EMBL" id="JAROCB010000002">
    <property type="protein sequence ID" value="MDN4597288.1"/>
    <property type="molecule type" value="Genomic_DNA"/>
</dbReference>
<proteinExistence type="predicted"/>
<sequence length="169" mass="18360">MSDDDGGSAMSETGGVGTGTREFFAEVAREFLQHYTHGPRFVAVTGVPDADPGRIADGFAAALRDAGQEAERTTRSLETGADDFRTDVVGAFRSRDAVLVVDGPGLLGPDFRGFWNFSLWVEHDPERSPDWSFVTTGQKDPLGAPREVASVLLDDTDPERPRRLWADSC</sequence>
<dbReference type="RefSeq" id="WP_301218157.1">
    <property type="nucleotide sequence ID" value="NZ_JAROCB010000002.1"/>
</dbReference>
<evidence type="ECO:0000313" key="2">
    <source>
        <dbReference type="Proteomes" id="UP001174210"/>
    </source>
</evidence>
<protein>
    <submittedName>
        <fullName evidence="1">Uncharacterized protein</fullName>
    </submittedName>
</protein>
<organism evidence="1 2">
    <name type="scientific">Leifsonia virtsii</name>
    <dbReference type="NCBI Taxonomy" id="3035915"/>
    <lineage>
        <taxon>Bacteria</taxon>
        <taxon>Bacillati</taxon>
        <taxon>Actinomycetota</taxon>
        <taxon>Actinomycetes</taxon>
        <taxon>Micrococcales</taxon>
        <taxon>Microbacteriaceae</taxon>
        <taxon>Leifsonia</taxon>
    </lineage>
</organism>
<dbReference type="Proteomes" id="UP001174210">
    <property type="component" value="Unassembled WGS sequence"/>
</dbReference>
<comment type="caution">
    <text evidence="1">The sequence shown here is derived from an EMBL/GenBank/DDBJ whole genome shotgun (WGS) entry which is preliminary data.</text>
</comment>
<reference evidence="1" key="1">
    <citation type="submission" date="2023-03" db="EMBL/GenBank/DDBJ databases">
        <title>MT1 and MT2 Draft Genomes of Novel Species.</title>
        <authorList>
            <person name="Venkateswaran K."/>
        </authorList>
    </citation>
    <scope>NUCLEOTIDE SEQUENCE</scope>
    <source>
        <strain evidence="1">F6_8S_P_1A</strain>
    </source>
</reference>
<accession>A0ABT8IWT7</accession>
<evidence type="ECO:0000313" key="1">
    <source>
        <dbReference type="EMBL" id="MDN4597288.1"/>
    </source>
</evidence>